<gene>
    <name evidence="2" type="ORF">Wenmar_01187</name>
</gene>
<evidence type="ECO:0000259" key="1">
    <source>
        <dbReference type="Pfam" id="PF03781"/>
    </source>
</evidence>
<dbReference type="STRING" id="1123501.Wenmar_01187"/>
<dbReference type="RefSeq" id="WP_018302965.1">
    <property type="nucleotide sequence ID" value="NZ_KB902288.1"/>
</dbReference>
<protein>
    <recommendedName>
        <fullName evidence="1">Sulfatase-modifying factor enzyme-like domain-containing protein</fullName>
    </recommendedName>
</protein>
<dbReference type="InterPro" id="IPR016187">
    <property type="entry name" value="CTDL_fold"/>
</dbReference>
<dbReference type="InterPro" id="IPR005532">
    <property type="entry name" value="SUMF_dom"/>
</dbReference>
<dbReference type="GO" id="GO:0120147">
    <property type="term" value="F:formylglycine-generating oxidase activity"/>
    <property type="evidence" value="ECO:0007669"/>
    <property type="project" value="TreeGrafter"/>
</dbReference>
<keyword evidence="3" id="KW-1185">Reference proteome</keyword>
<dbReference type="Gene3D" id="3.90.1580.10">
    <property type="entry name" value="paralog of FGE (formylglycine-generating enzyme)"/>
    <property type="match status" value="1"/>
</dbReference>
<reference evidence="2 3" key="1">
    <citation type="submission" date="2013-01" db="EMBL/GenBank/DDBJ databases">
        <authorList>
            <person name="Fiebig A."/>
            <person name="Goeker M."/>
            <person name="Klenk H.-P.P."/>
        </authorList>
    </citation>
    <scope>NUCLEOTIDE SEQUENCE [LARGE SCALE GENOMIC DNA]</scope>
    <source>
        <strain evidence="2 3">DSM 24838</strain>
    </source>
</reference>
<dbReference type="Proteomes" id="UP000035100">
    <property type="component" value="Unassembled WGS sequence"/>
</dbReference>
<dbReference type="Pfam" id="PF03781">
    <property type="entry name" value="FGE-sulfatase"/>
    <property type="match status" value="1"/>
</dbReference>
<feature type="domain" description="Sulfatase-modifying factor enzyme-like" evidence="1">
    <location>
        <begin position="67"/>
        <end position="258"/>
    </location>
</feature>
<dbReference type="EMBL" id="AONG01000006">
    <property type="protein sequence ID" value="KIQ70228.1"/>
    <property type="molecule type" value="Genomic_DNA"/>
</dbReference>
<accession>A0A0D0QGV9</accession>
<dbReference type="PANTHER" id="PTHR23150:SF19">
    <property type="entry name" value="FORMYLGLYCINE-GENERATING ENZYME"/>
    <property type="match status" value="1"/>
</dbReference>
<dbReference type="eggNOG" id="COG1262">
    <property type="taxonomic scope" value="Bacteria"/>
</dbReference>
<dbReference type="AlphaFoldDB" id="A0A0D0QGV9"/>
<sequence length="263" mass="28265">MKVTALALALAAAALGGSGLFGRAPRPVEGPPVVTVPAEPYLWRPSGDWRKEGRPASPPLIVRRPQAPLDIMERQVTRDDWAACVADGACDDLGTGAGPLPQTGMNWHDATAYARWLSRRTGVLWRLPTDEEWQRAAAERFRDDAVPAGDTGARMLADYERNTAGRETDLPLRASDGFGRNSHGLLDLAGNVWEWTDTCRITGRIEAGGSLTIEGEHCGIRLAAGQHRAPLPDFVRDARGGGCGLGLPPDHLGLRLVRDATQG</sequence>
<evidence type="ECO:0000313" key="2">
    <source>
        <dbReference type="EMBL" id="KIQ70228.1"/>
    </source>
</evidence>
<name>A0A0D0QGV9_9RHOB</name>
<proteinExistence type="predicted"/>
<dbReference type="PANTHER" id="PTHR23150">
    <property type="entry name" value="SULFATASE MODIFYING FACTOR 1, 2"/>
    <property type="match status" value="1"/>
</dbReference>
<dbReference type="InterPro" id="IPR051043">
    <property type="entry name" value="Sulfatase_Mod_Factor_Kinase"/>
</dbReference>
<evidence type="ECO:0000313" key="3">
    <source>
        <dbReference type="Proteomes" id="UP000035100"/>
    </source>
</evidence>
<dbReference type="OrthoDB" id="9768004at2"/>
<dbReference type="SUPFAM" id="SSF56436">
    <property type="entry name" value="C-type lectin-like"/>
    <property type="match status" value="1"/>
</dbReference>
<dbReference type="InterPro" id="IPR042095">
    <property type="entry name" value="SUMF_sf"/>
</dbReference>
<comment type="caution">
    <text evidence="2">The sequence shown here is derived from an EMBL/GenBank/DDBJ whole genome shotgun (WGS) entry which is preliminary data.</text>
</comment>
<organism evidence="2 3">
    <name type="scientific">Wenxinia marina DSM 24838</name>
    <dbReference type="NCBI Taxonomy" id="1123501"/>
    <lineage>
        <taxon>Bacteria</taxon>
        <taxon>Pseudomonadati</taxon>
        <taxon>Pseudomonadota</taxon>
        <taxon>Alphaproteobacteria</taxon>
        <taxon>Rhodobacterales</taxon>
        <taxon>Roseobacteraceae</taxon>
        <taxon>Wenxinia</taxon>
    </lineage>
</organism>